<dbReference type="PANTHER" id="PTHR13800:SF1">
    <property type="entry name" value="TRANSIENT RECEPTOR POTENTIAL CATION CHANNEL TRPM"/>
    <property type="match status" value="1"/>
</dbReference>
<evidence type="ECO:0000256" key="4">
    <source>
        <dbReference type="ARBA" id="ARBA00023136"/>
    </source>
</evidence>
<feature type="transmembrane region" description="Helical" evidence="6">
    <location>
        <begin position="421"/>
        <end position="440"/>
    </location>
</feature>
<keyword evidence="2 6" id="KW-0812">Transmembrane</keyword>
<evidence type="ECO:0000256" key="2">
    <source>
        <dbReference type="ARBA" id="ARBA00022692"/>
    </source>
</evidence>
<keyword evidence="3 6" id="KW-1133">Transmembrane helix</keyword>
<comment type="subcellular location">
    <subcellularLocation>
        <location evidence="1">Membrane</location>
        <topology evidence="1">Multi-pass membrane protein</topology>
    </subcellularLocation>
</comment>
<dbReference type="InterPro" id="IPR050927">
    <property type="entry name" value="TRPM"/>
</dbReference>
<dbReference type="EMBL" id="UZAE01003498">
    <property type="protein sequence ID" value="VDO00549.1"/>
    <property type="molecule type" value="Genomic_DNA"/>
</dbReference>
<keyword evidence="4 6" id="KW-0472">Membrane</keyword>
<reference evidence="11" key="1">
    <citation type="submission" date="2017-02" db="UniProtKB">
        <authorList>
            <consortium name="WormBaseParasite"/>
        </authorList>
    </citation>
    <scope>IDENTIFICATION</scope>
</reference>
<reference evidence="9 10" key="2">
    <citation type="submission" date="2018-11" db="EMBL/GenBank/DDBJ databases">
        <authorList>
            <consortium name="Pathogen Informatics"/>
        </authorList>
    </citation>
    <scope>NUCLEOTIDE SEQUENCE [LARGE SCALE GENOMIC DNA]</scope>
</reference>
<feature type="region of interest" description="Disordered" evidence="5">
    <location>
        <begin position="350"/>
        <end position="371"/>
    </location>
</feature>
<gene>
    <name evidence="9" type="ORF">HNAJ_LOCUS4689</name>
</gene>
<protein>
    <submittedName>
        <fullName evidence="11">Ion_trans domain-containing protein</fullName>
    </submittedName>
</protein>
<dbReference type="STRING" id="102285.A0A0R3TCA2"/>
<proteinExistence type="predicted"/>
<feature type="transmembrane region" description="Helical" evidence="6">
    <location>
        <begin position="452"/>
        <end position="472"/>
    </location>
</feature>
<dbReference type="AlphaFoldDB" id="A0A0R3TCA2"/>
<organism evidence="11">
    <name type="scientific">Rodentolepis nana</name>
    <name type="common">Dwarf tapeworm</name>
    <name type="synonym">Hymenolepis nana</name>
    <dbReference type="NCBI Taxonomy" id="102285"/>
    <lineage>
        <taxon>Eukaryota</taxon>
        <taxon>Metazoa</taxon>
        <taxon>Spiralia</taxon>
        <taxon>Lophotrochozoa</taxon>
        <taxon>Platyhelminthes</taxon>
        <taxon>Cestoda</taxon>
        <taxon>Eucestoda</taxon>
        <taxon>Cyclophyllidea</taxon>
        <taxon>Hymenolepididae</taxon>
        <taxon>Rodentolepis</taxon>
    </lineage>
</organism>
<accession>A0A0R3TCA2</accession>
<feature type="transmembrane region" description="Helical" evidence="6">
    <location>
        <begin position="484"/>
        <end position="506"/>
    </location>
</feature>
<evidence type="ECO:0000256" key="6">
    <source>
        <dbReference type="SAM" id="Phobius"/>
    </source>
</evidence>
<evidence type="ECO:0000256" key="1">
    <source>
        <dbReference type="ARBA" id="ARBA00004141"/>
    </source>
</evidence>
<feature type="transmembrane region" description="Helical" evidence="6">
    <location>
        <begin position="608"/>
        <end position="630"/>
    </location>
</feature>
<feature type="domain" description="TRPM-like" evidence="8">
    <location>
        <begin position="57"/>
        <end position="297"/>
    </location>
</feature>
<dbReference type="GO" id="GO:0030001">
    <property type="term" value="P:metal ion transport"/>
    <property type="evidence" value="ECO:0007669"/>
    <property type="project" value="TreeGrafter"/>
</dbReference>
<evidence type="ECO:0000256" key="3">
    <source>
        <dbReference type="ARBA" id="ARBA00022989"/>
    </source>
</evidence>
<dbReference type="InterPro" id="IPR005821">
    <property type="entry name" value="Ion_trans_dom"/>
</dbReference>
<name>A0A0R3TCA2_RODNA</name>
<evidence type="ECO:0000256" key="5">
    <source>
        <dbReference type="SAM" id="MobiDB-lite"/>
    </source>
</evidence>
<evidence type="ECO:0000313" key="11">
    <source>
        <dbReference type="WBParaSite" id="HNAJ_0000469101-mRNA-1"/>
    </source>
</evidence>
<dbReference type="PANTHER" id="PTHR13800">
    <property type="entry name" value="TRANSIENT RECEPTOR POTENTIAL CATION CHANNEL, SUBFAMILY M, MEMBER 6"/>
    <property type="match status" value="1"/>
</dbReference>
<evidence type="ECO:0000259" key="8">
    <source>
        <dbReference type="Pfam" id="PF25508"/>
    </source>
</evidence>
<dbReference type="OrthoDB" id="6251179at2759"/>
<dbReference type="GO" id="GO:0005886">
    <property type="term" value="C:plasma membrane"/>
    <property type="evidence" value="ECO:0007669"/>
    <property type="project" value="TreeGrafter"/>
</dbReference>
<feature type="transmembrane region" description="Helical" evidence="6">
    <location>
        <begin position="527"/>
        <end position="549"/>
    </location>
</feature>
<evidence type="ECO:0000313" key="10">
    <source>
        <dbReference type="Proteomes" id="UP000278807"/>
    </source>
</evidence>
<keyword evidence="10" id="KW-1185">Reference proteome</keyword>
<dbReference type="GO" id="GO:0005261">
    <property type="term" value="F:monoatomic cation channel activity"/>
    <property type="evidence" value="ECO:0007669"/>
    <property type="project" value="TreeGrafter"/>
</dbReference>
<dbReference type="WBParaSite" id="HNAJ_0000469101-mRNA-1">
    <property type="protein sequence ID" value="HNAJ_0000469101-mRNA-1"/>
    <property type="gene ID" value="HNAJ_0000469101"/>
</dbReference>
<feature type="transmembrane region" description="Helical" evidence="6">
    <location>
        <begin position="389"/>
        <end position="409"/>
    </location>
</feature>
<dbReference type="Proteomes" id="UP000278807">
    <property type="component" value="Unassembled WGS sequence"/>
</dbReference>
<dbReference type="Pfam" id="PF25508">
    <property type="entry name" value="TRPM2"/>
    <property type="match status" value="1"/>
</dbReference>
<feature type="transmembrane region" description="Helical" evidence="6">
    <location>
        <begin position="319"/>
        <end position="339"/>
    </location>
</feature>
<sequence length="691" mass="80059">MVRAIQNLVGGKITAPEIRRLKLFEGTDEEESWNFKIRIALSLNRTDVLPENMFSRVHWKDKKGMKELVTRCLMENNTDFISLLVDSGFPLHEYVDDNLLAKLYKADFTSNDPRAQIFRNYVRALITIPKMFRWSQIGQIVADILGFQPGVQLTPAKPRVRRVNSYEVLLNASSSNQLESFPGEESLLQLLIWSFLCRRFDLSHLIWTLMKDAISAALMLACFARRMRSQQQSQREVDELDKMAEFYEISALGILEECHVTDSQVTLTMLCTMRPLYGNLSQLLLAEESQSMNFIEHQACQTCIDNMWNQHLSSTIQPISYLISLAAGVILPPLVPFLVDYNYSESRRSEKHDHGLINSNKANDKSRTPSKSKYKTKFLDFYRAPCVRFAYSAYVSVLFLGLYFYFLLAVRTDTDVSVVEIILHSSSVCLIVQHIVSSIEGNNSLKQYFSNIWNRLVLVTVSFYIIGSLHYIDSHVRSFDVLAVISRLFLSCCLLFACAFTLHFFVVSRYIGPKLMMIITMTKRDMLPYMAIVCVFWMMFSLFTVSIIFKPTGTVSLEQHGHNSFVIIRNFFFAMFGEFNLPDNVLEIESYEENCPRFGDCTYAGAKYIYPVIMMIYVLLTHVLLLNLLIGMFTKRYSRMEHISKQLWAMQKFGLVKSFARAPPMPFPYVIVWPFYSIFRLIYRIYRRKTN</sequence>
<evidence type="ECO:0000259" key="7">
    <source>
        <dbReference type="Pfam" id="PF00520"/>
    </source>
</evidence>
<evidence type="ECO:0000313" key="9">
    <source>
        <dbReference type="EMBL" id="VDO00549.1"/>
    </source>
</evidence>
<dbReference type="Pfam" id="PF00520">
    <property type="entry name" value="Ion_trans"/>
    <property type="match status" value="1"/>
</dbReference>
<dbReference type="InterPro" id="IPR057366">
    <property type="entry name" value="TRPM-like"/>
</dbReference>
<feature type="domain" description="Ion transport" evidence="7">
    <location>
        <begin position="395"/>
        <end position="642"/>
    </location>
</feature>